<dbReference type="GO" id="GO:0005773">
    <property type="term" value="C:vacuole"/>
    <property type="evidence" value="ECO:0007669"/>
    <property type="project" value="GOC"/>
</dbReference>
<dbReference type="InterPro" id="IPR018618">
    <property type="entry name" value="GID4/10-like"/>
</dbReference>
<dbReference type="GO" id="GO:0007039">
    <property type="term" value="P:protein catabolic process in the vacuole"/>
    <property type="evidence" value="ECO:0007669"/>
    <property type="project" value="TreeGrafter"/>
</dbReference>
<evidence type="ECO:0000313" key="2">
    <source>
        <dbReference type="EMBL" id="KAK9829261.1"/>
    </source>
</evidence>
<dbReference type="Pfam" id="PF09783">
    <property type="entry name" value="Vac_ImportDeg"/>
    <property type="match status" value="1"/>
</dbReference>
<dbReference type="AlphaFoldDB" id="A0AAW1R624"/>
<comment type="caution">
    <text evidence="2">The sequence shown here is derived from an EMBL/GenBank/DDBJ whole genome shotgun (WGS) entry which is preliminary data.</text>
</comment>
<evidence type="ECO:0000313" key="3">
    <source>
        <dbReference type="Proteomes" id="UP001489004"/>
    </source>
</evidence>
<dbReference type="GO" id="GO:0006623">
    <property type="term" value="P:protein targeting to vacuole"/>
    <property type="evidence" value="ECO:0007669"/>
    <property type="project" value="TreeGrafter"/>
</dbReference>
<evidence type="ECO:0008006" key="4">
    <source>
        <dbReference type="Google" id="ProtNLM"/>
    </source>
</evidence>
<gene>
    <name evidence="2" type="ORF">WJX72_004841</name>
</gene>
<dbReference type="PANTHER" id="PTHR14534">
    <property type="entry name" value="VACUOLAR IMPORT AND DEGRADATION PROTEIN 24"/>
    <property type="match status" value="1"/>
</dbReference>
<evidence type="ECO:0000256" key="1">
    <source>
        <dbReference type="ARBA" id="ARBA00061469"/>
    </source>
</evidence>
<protein>
    <recommendedName>
        <fullName evidence="4">Glucose-induced degradation protein 4 homolog</fullName>
    </recommendedName>
</protein>
<dbReference type="GO" id="GO:0034657">
    <property type="term" value="C:GID complex"/>
    <property type="evidence" value="ECO:0007669"/>
    <property type="project" value="TreeGrafter"/>
</dbReference>
<name>A0AAW1R624_9CHLO</name>
<dbReference type="GO" id="GO:0043161">
    <property type="term" value="P:proteasome-mediated ubiquitin-dependent protein catabolic process"/>
    <property type="evidence" value="ECO:0007669"/>
    <property type="project" value="TreeGrafter"/>
</dbReference>
<accession>A0AAW1R624</accession>
<dbReference type="EMBL" id="JALJOR010000001">
    <property type="protein sequence ID" value="KAK9829261.1"/>
    <property type="molecule type" value="Genomic_DNA"/>
</dbReference>
<dbReference type="PANTHER" id="PTHR14534:SF3">
    <property type="entry name" value="GID COMPLEX SUBUNIT 4 HOMOLOG"/>
    <property type="match status" value="1"/>
</dbReference>
<keyword evidence="3" id="KW-1185">Reference proteome</keyword>
<sequence length="275" mass="31319">MPINTRRPVRDAEESENHPLALAATLQHLRQLRELRVERERRTQHLSGEAAFCQDEFQRFEVEPEAQDSEVSDADGQDFAAPLQPCSYLSAGQAWAGRQRVSRSSASRDEDWAVIVRLQECDLPCGYVCGTMCAMNVPSAKSSVITFWEGEIIDNVHNTFVTSKWGAKVETDWKHWEQFSAFTPLHREVMRSGGRSSKLRDNGFVFMRWKEKQFLNAGDDCGLTIAGFYYICLNRQTGSIEGLYYDSASTPYQRLNLKPMCEGGQGHSFGHFEFR</sequence>
<dbReference type="GO" id="GO:0045721">
    <property type="term" value="P:negative regulation of gluconeogenesis"/>
    <property type="evidence" value="ECO:0007669"/>
    <property type="project" value="TreeGrafter"/>
</dbReference>
<reference evidence="2 3" key="1">
    <citation type="journal article" date="2024" name="Nat. Commun.">
        <title>Phylogenomics reveals the evolutionary origins of lichenization in chlorophyte algae.</title>
        <authorList>
            <person name="Puginier C."/>
            <person name="Libourel C."/>
            <person name="Otte J."/>
            <person name="Skaloud P."/>
            <person name="Haon M."/>
            <person name="Grisel S."/>
            <person name="Petersen M."/>
            <person name="Berrin J.G."/>
            <person name="Delaux P.M."/>
            <person name="Dal Grande F."/>
            <person name="Keller J."/>
        </authorList>
    </citation>
    <scope>NUCLEOTIDE SEQUENCE [LARGE SCALE GENOMIC DNA]</scope>
    <source>
        <strain evidence="2 3">SAG 2043</strain>
    </source>
</reference>
<proteinExistence type="inferred from homology"/>
<comment type="similarity">
    <text evidence="1">Belongs to the GID4/VID24 family.</text>
</comment>
<dbReference type="Proteomes" id="UP001489004">
    <property type="component" value="Unassembled WGS sequence"/>
</dbReference>
<organism evidence="2 3">
    <name type="scientific">[Myrmecia] bisecta</name>
    <dbReference type="NCBI Taxonomy" id="41462"/>
    <lineage>
        <taxon>Eukaryota</taxon>
        <taxon>Viridiplantae</taxon>
        <taxon>Chlorophyta</taxon>
        <taxon>core chlorophytes</taxon>
        <taxon>Trebouxiophyceae</taxon>
        <taxon>Trebouxiales</taxon>
        <taxon>Trebouxiaceae</taxon>
        <taxon>Myrmecia</taxon>
    </lineage>
</organism>